<organism evidence="3 4">
    <name type="scientific">Crepidotus variabilis</name>
    <dbReference type="NCBI Taxonomy" id="179855"/>
    <lineage>
        <taxon>Eukaryota</taxon>
        <taxon>Fungi</taxon>
        <taxon>Dikarya</taxon>
        <taxon>Basidiomycota</taxon>
        <taxon>Agaricomycotina</taxon>
        <taxon>Agaricomycetes</taxon>
        <taxon>Agaricomycetidae</taxon>
        <taxon>Agaricales</taxon>
        <taxon>Agaricineae</taxon>
        <taxon>Crepidotaceae</taxon>
        <taxon>Crepidotus</taxon>
    </lineage>
</organism>
<dbReference type="EMBL" id="MU157835">
    <property type="protein sequence ID" value="KAF9531395.1"/>
    <property type="molecule type" value="Genomic_DNA"/>
</dbReference>
<proteinExistence type="predicted"/>
<gene>
    <name evidence="3" type="ORF">CPB83DRAFT_891767</name>
</gene>
<dbReference type="InterPro" id="IPR012349">
    <property type="entry name" value="Split_barrel_FMN-bd"/>
</dbReference>
<dbReference type="PANTHER" id="PTHR39336:SF3">
    <property type="entry name" value="PYRIDOXAMINE PHOSPHATE OXIDASE"/>
    <property type="match status" value="1"/>
</dbReference>
<dbReference type="Gene3D" id="2.30.110.10">
    <property type="entry name" value="Electron Transport, Fmn-binding Protein, Chain A"/>
    <property type="match status" value="1"/>
</dbReference>
<keyword evidence="4" id="KW-1185">Reference proteome</keyword>
<dbReference type="AlphaFoldDB" id="A0A9P6JTB2"/>
<accession>A0A9P6JTB2</accession>
<protein>
    <recommendedName>
        <fullName evidence="2">Pyridoxamine 5'-phosphate oxidase N-terminal domain-containing protein</fullName>
    </recommendedName>
</protein>
<name>A0A9P6JTB2_9AGAR</name>
<comment type="caution">
    <text evidence="3">The sequence shown here is derived from an EMBL/GenBank/DDBJ whole genome shotgun (WGS) entry which is preliminary data.</text>
</comment>
<dbReference type="OrthoDB" id="539398at2759"/>
<dbReference type="InterPro" id="IPR011576">
    <property type="entry name" value="Pyridox_Oxase_N"/>
</dbReference>
<feature type="domain" description="Pyridoxamine 5'-phosphate oxidase N-terminal" evidence="2">
    <location>
        <begin position="12"/>
        <end position="133"/>
    </location>
</feature>
<sequence length="227" mass="25175">MGQFSDEIPEYLFDWISKQQMFWVASAPLSADGHINISPKGIDGTFHIVNSRKVWYQDLSGSGAETVAHIRENGRVSILFHAFEGPARIVRLYGKGFFHQIGSPEYEAMLPVEDRIPGSRAVIGLDVTKVCTTCGFSVPYYQFLGHRSQLIDWAKRKEAVDIKDAKDSPVASSSSPAAHLSPLSSSALWMERLNPNGTSEAVSQIDPKQKNPEQQQSVYGSQLDFKT</sequence>
<evidence type="ECO:0000313" key="4">
    <source>
        <dbReference type="Proteomes" id="UP000807306"/>
    </source>
</evidence>
<dbReference type="PANTHER" id="PTHR39336">
    <property type="entry name" value="PYRIDOXAMINE PHOSPHATE OXIDASE FAMILY PROTEIN (AFU_ORTHOLOGUE AFUA_6G11440)"/>
    <property type="match status" value="1"/>
</dbReference>
<reference evidence="3" key="1">
    <citation type="submission" date="2020-11" db="EMBL/GenBank/DDBJ databases">
        <authorList>
            <consortium name="DOE Joint Genome Institute"/>
            <person name="Ahrendt S."/>
            <person name="Riley R."/>
            <person name="Andreopoulos W."/>
            <person name="Labutti K."/>
            <person name="Pangilinan J."/>
            <person name="Ruiz-Duenas F.J."/>
            <person name="Barrasa J.M."/>
            <person name="Sanchez-Garcia M."/>
            <person name="Camarero S."/>
            <person name="Miyauchi S."/>
            <person name="Serrano A."/>
            <person name="Linde D."/>
            <person name="Babiker R."/>
            <person name="Drula E."/>
            <person name="Ayuso-Fernandez I."/>
            <person name="Pacheco R."/>
            <person name="Padilla G."/>
            <person name="Ferreira P."/>
            <person name="Barriuso J."/>
            <person name="Kellner H."/>
            <person name="Castanera R."/>
            <person name="Alfaro M."/>
            <person name="Ramirez L."/>
            <person name="Pisabarro A.G."/>
            <person name="Kuo A."/>
            <person name="Tritt A."/>
            <person name="Lipzen A."/>
            <person name="He G."/>
            <person name="Yan M."/>
            <person name="Ng V."/>
            <person name="Cullen D."/>
            <person name="Martin F."/>
            <person name="Rosso M.-N."/>
            <person name="Henrissat B."/>
            <person name="Hibbett D."/>
            <person name="Martinez A.T."/>
            <person name="Grigoriev I.V."/>
        </authorList>
    </citation>
    <scope>NUCLEOTIDE SEQUENCE</scope>
    <source>
        <strain evidence="3">CBS 506.95</strain>
    </source>
</reference>
<dbReference type="Proteomes" id="UP000807306">
    <property type="component" value="Unassembled WGS sequence"/>
</dbReference>
<evidence type="ECO:0000256" key="1">
    <source>
        <dbReference type="SAM" id="MobiDB-lite"/>
    </source>
</evidence>
<evidence type="ECO:0000259" key="2">
    <source>
        <dbReference type="Pfam" id="PF01243"/>
    </source>
</evidence>
<dbReference type="SUPFAM" id="SSF50475">
    <property type="entry name" value="FMN-binding split barrel"/>
    <property type="match status" value="1"/>
</dbReference>
<dbReference type="Pfam" id="PF01243">
    <property type="entry name" value="PNPOx_N"/>
    <property type="match status" value="1"/>
</dbReference>
<evidence type="ECO:0000313" key="3">
    <source>
        <dbReference type="EMBL" id="KAF9531395.1"/>
    </source>
</evidence>
<feature type="region of interest" description="Disordered" evidence="1">
    <location>
        <begin position="198"/>
        <end position="227"/>
    </location>
</feature>